<dbReference type="PANTHER" id="PTHR33744">
    <property type="entry name" value="CARBOHYDRATE DIACID REGULATOR"/>
    <property type="match status" value="1"/>
</dbReference>
<dbReference type="RefSeq" id="WP_181574609.1">
    <property type="nucleotide sequence ID" value="NZ_UAQE01000001.1"/>
</dbReference>
<comment type="similarity">
    <text evidence="1">Belongs to the CdaR family.</text>
</comment>
<dbReference type="PANTHER" id="PTHR33744:SF16">
    <property type="entry name" value="CARBOHYDRATE DIACID REGULATOR"/>
    <property type="match status" value="1"/>
</dbReference>
<feature type="domain" description="CdaR GGDEF-like" evidence="4">
    <location>
        <begin position="143"/>
        <end position="257"/>
    </location>
</feature>
<accession>A0A2X0Z3W6</accession>
<dbReference type="InterPro" id="IPR008599">
    <property type="entry name" value="Diacid_rec"/>
</dbReference>
<dbReference type="Pfam" id="PF05651">
    <property type="entry name" value="Diacid_rec"/>
    <property type="match status" value="1"/>
</dbReference>
<evidence type="ECO:0000256" key="1">
    <source>
        <dbReference type="ARBA" id="ARBA00006754"/>
    </source>
</evidence>
<evidence type="ECO:0000313" key="6">
    <source>
        <dbReference type="Proteomes" id="UP000251431"/>
    </source>
</evidence>
<feature type="domain" description="Putative sugar diacid recognition" evidence="2">
    <location>
        <begin position="9"/>
        <end position="135"/>
    </location>
</feature>
<sequence>MFDLQIIGTKIVRELGELIDQNVVVIDHNGFIIASTDMSRMNQFHEGALIAMKNKEVMHMTKELSVQLKGVREGLVMPLVIEDTSIGVIGVTGQPVEIEKYGKLVQKITQFFVEDFLMHRKKERETKMFELFLLDLLNGQVNQLLLEQRAEMLNIDTELYNRIIIIQLNRRIDEKGVDYLRAIQIIHPQLHIFQWSFDKLVLLVPKITRIHLEQTLHSFNRKLIKLYDEDIFIGVGNSHSFFELNESYNEANVALTVAIENRQIVFEEDLKLELLLSDLDEQKVGHFIGRTIGSLIEEEELIYNLEMWLKSKGGLQEIADALHIHKNTLKYRLKKIEKLLNIDINNNENKLELMIAILLFRKRKSI</sequence>
<dbReference type="Gene3D" id="1.10.10.2840">
    <property type="entry name" value="PucR C-terminal helix-turn-helix domain"/>
    <property type="match status" value="1"/>
</dbReference>
<dbReference type="AlphaFoldDB" id="A0A2X0Z3W6"/>
<dbReference type="Pfam" id="PF17853">
    <property type="entry name" value="GGDEF_2"/>
    <property type="match status" value="1"/>
</dbReference>
<dbReference type="Pfam" id="PF13556">
    <property type="entry name" value="HTH_30"/>
    <property type="match status" value="1"/>
</dbReference>
<dbReference type="Proteomes" id="UP000251431">
    <property type="component" value="Unassembled WGS sequence"/>
</dbReference>
<feature type="domain" description="PucR C-terminal helix-turn-helix" evidence="3">
    <location>
        <begin position="305"/>
        <end position="358"/>
    </location>
</feature>
<reference evidence="5 6" key="1">
    <citation type="submission" date="2018-06" db="EMBL/GenBank/DDBJ databases">
        <authorList>
            <consortium name="Pathogen Informatics"/>
            <person name="Doyle S."/>
        </authorList>
    </citation>
    <scope>NUCLEOTIDE SEQUENCE [LARGE SCALE GENOMIC DNA]</scope>
    <source>
        <strain evidence="5 6">NCTC7582</strain>
    </source>
</reference>
<dbReference type="InterPro" id="IPR025736">
    <property type="entry name" value="PucR_C-HTH_dom"/>
</dbReference>
<evidence type="ECO:0000259" key="3">
    <source>
        <dbReference type="Pfam" id="PF13556"/>
    </source>
</evidence>
<proteinExistence type="inferred from homology"/>
<gene>
    <name evidence="5" type="primary">cdaR_1</name>
    <name evidence="5" type="ORF">NCTC7582_00552</name>
</gene>
<dbReference type="InterPro" id="IPR042070">
    <property type="entry name" value="PucR_C-HTH_sf"/>
</dbReference>
<name>A0A2X0Z3W6_9BACI</name>
<evidence type="ECO:0000259" key="4">
    <source>
        <dbReference type="Pfam" id="PF17853"/>
    </source>
</evidence>
<organism evidence="5 6">
    <name type="scientific">Lysinibacillus capsici</name>
    <dbReference type="NCBI Taxonomy" id="2115968"/>
    <lineage>
        <taxon>Bacteria</taxon>
        <taxon>Bacillati</taxon>
        <taxon>Bacillota</taxon>
        <taxon>Bacilli</taxon>
        <taxon>Bacillales</taxon>
        <taxon>Bacillaceae</taxon>
        <taxon>Lysinibacillus</taxon>
    </lineage>
</organism>
<evidence type="ECO:0000259" key="2">
    <source>
        <dbReference type="Pfam" id="PF05651"/>
    </source>
</evidence>
<dbReference type="EMBL" id="UAQE01000001">
    <property type="protein sequence ID" value="SPT96502.1"/>
    <property type="molecule type" value="Genomic_DNA"/>
</dbReference>
<dbReference type="InterPro" id="IPR041522">
    <property type="entry name" value="CdaR_GGDEF"/>
</dbReference>
<evidence type="ECO:0000313" key="5">
    <source>
        <dbReference type="EMBL" id="SPT96502.1"/>
    </source>
</evidence>
<dbReference type="InterPro" id="IPR051448">
    <property type="entry name" value="CdaR-like_regulators"/>
</dbReference>
<protein>
    <submittedName>
        <fullName evidence="5">Putative carbohydrate diacid regulator</fullName>
    </submittedName>
</protein>